<dbReference type="EMBL" id="GISG01279026">
    <property type="protein sequence ID" value="MBA4678330.1"/>
    <property type="molecule type" value="Transcribed_RNA"/>
</dbReference>
<protein>
    <submittedName>
        <fullName evidence="1">Uncharacterized protein</fullName>
    </submittedName>
</protein>
<accession>A0A7C9FB15</accession>
<dbReference type="EMBL" id="GISG01279024">
    <property type="protein sequence ID" value="MBA4678328.1"/>
    <property type="molecule type" value="Transcribed_RNA"/>
</dbReference>
<evidence type="ECO:0000313" key="1">
    <source>
        <dbReference type="EMBL" id="MBA4678328.1"/>
    </source>
</evidence>
<proteinExistence type="predicted"/>
<sequence>MQGLIQASSSFVSQKYETSHIPLNQEIGIHNCLPFPSRWVLFQSTSHFVSFQEAKLECPTIYSHFLLQLQSILRLPPGQLAQQVSSVGGKWHKLKQLAACHDKPLAFAWNVLGSNRAFLQ</sequence>
<reference evidence="1" key="1">
    <citation type="journal article" date="2013" name="J. Plant Res.">
        <title>Effect of fungi and light on seed germination of three Opuntia species from semiarid lands of central Mexico.</title>
        <authorList>
            <person name="Delgado-Sanchez P."/>
            <person name="Jimenez-Bremont J.F."/>
            <person name="Guerrero-Gonzalez Mde L."/>
            <person name="Flores J."/>
        </authorList>
    </citation>
    <scope>NUCLEOTIDE SEQUENCE</scope>
    <source>
        <tissue evidence="1">Cladode</tissue>
    </source>
</reference>
<organism evidence="1">
    <name type="scientific">Opuntia streptacantha</name>
    <name type="common">Prickly pear cactus</name>
    <name type="synonym">Opuntia cardona</name>
    <dbReference type="NCBI Taxonomy" id="393608"/>
    <lineage>
        <taxon>Eukaryota</taxon>
        <taxon>Viridiplantae</taxon>
        <taxon>Streptophyta</taxon>
        <taxon>Embryophyta</taxon>
        <taxon>Tracheophyta</taxon>
        <taxon>Spermatophyta</taxon>
        <taxon>Magnoliopsida</taxon>
        <taxon>eudicotyledons</taxon>
        <taxon>Gunneridae</taxon>
        <taxon>Pentapetalae</taxon>
        <taxon>Caryophyllales</taxon>
        <taxon>Cactineae</taxon>
        <taxon>Cactaceae</taxon>
        <taxon>Opuntioideae</taxon>
        <taxon>Opuntia</taxon>
    </lineage>
</organism>
<reference evidence="1" key="2">
    <citation type="submission" date="2020-07" db="EMBL/GenBank/DDBJ databases">
        <authorList>
            <person name="Vera ALvarez R."/>
            <person name="Arias-Moreno D.M."/>
            <person name="Jimenez-Jacinto V."/>
            <person name="Jimenez-Bremont J.F."/>
            <person name="Swaminathan K."/>
            <person name="Moose S.P."/>
            <person name="Guerrero-Gonzalez M.L."/>
            <person name="Marino-Ramirez L."/>
            <person name="Landsman D."/>
            <person name="Rodriguez-Kessler M."/>
            <person name="Delgado-Sanchez P."/>
        </authorList>
    </citation>
    <scope>NUCLEOTIDE SEQUENCE</scope>
    <source>
        <tissue evidence="1">Cladode</tissue>
    </source>
</reference>
<dbReference type="AlphaFoldDB" id="A0A7C9FB15"/>
<name>A0A7C9FB15_OPUST</name>